<protein>
    <recommendedName>
        <fullName evidence="10">tRNA dimethylallyltransferase</fullName>
        <ecNumber evidence="10">2.5.1.75</ecNumber>
    </recommendedName>
    <alternativeName>
        <fullName evidence="10">Dimethylallyl diphosphate:tRNA dimethylallyltransferase</fullName>
        <shortName evidence="10">DMAPP:tRNA dimethylallyltransferase</shortName>
        <shortName evidence="10">DMATase</shortName>
    </alternativeName>
    <alternativeName>
        <fullName evidence="10">Isopentenyl-diphosphate:tRNA isopentenyltransferase</fullName>
        <shortName evidence="10">IPP transferase</shortName>
        <shortName evidence="10">IPPT</shortName>
        <shortName evidence="10">IPTase</shortName>
    </alternativeName>
</protein>
<comment type="cofactor">
    <cofactor evidence="1 10">
        <name>Mg(2+)</name>
        <dbReference type="ChEBI" id="CHEBI:18420"/>
    </cofactor>
</comment>
<dbReference type="InterPro" id="IPR039657">
    <property type="entry name" value="Dimethylallyltransferase"/>
</dbReference>
<accession>A0ABX7IE66</accession>
<evidence type="ECO:0000256" key="4">
    <source>
        <dbReference type="ARBA" id="ARBA00022679"/>
    </source>
</evidence>
<dbReference type="EMBL" id="CP056775">
    <property type="protein sequence ID" value="QRR04105.1"/>
    <property type="molecule type" value="Genomic_DNA"/>
</dbReference>
<dbReference type="NCBIfam" id="TIGR00174">
    <property type="entry name" value="miaA"/>
    <property type="match status" value="1"/>
</dbReference>
<feature type="site" description="Interaction with substrate tRNA" evidence="10">
    <location>
        <position position="130"/>
    </location>
</feature>
<dbReference type="InterPro" id="IPR027417">
    <property type="entry name" value="P-loop_NTPase"/>
</dbReference>
<evidence type="ECO:0000256" key="9">
    <source>
        <dbReference type="ARBA" id="ARBA00049563"/>
    </source>
</evidence>
<dbReference type="SUPFAM" id="SSF52540">
    <property type="entry name" value="P-loop containing nucleoside triphosphate hydrolases"/>
    <property type="match status" value="2"/>
</dbReference>
<evidence type="ECO:0000313" key="14">
    <source>
        <dbReference type="EMBL" id="QRR04105.1"/>
    </source>
</evidence>
<comment type="subunit">
    <text evidence="10">Monomer.</text>
</comment>
<dbReference type="PANTHER" id="PTHR11088">
    <property type="entry name" value="TRNA DIMETHYLALLYLTRANSFERASE"/>
    <property type="match status" value="1"/>
</dbReference>
<dbReference type="Proteomes" id="UP000612680">
    <property type="component" value="Chromosome"/>
</dbReference>
<evidence type="ECO:0000256" key="6">
    <source>
        <dbReference type="ARBA" id="ARBA00022741"/>
    </source>
</evidence>
<feature type="binding site" evidence="10">
    <location>
        <begin position="15"/>
        <end position="20"/>
    </location>
    <ligand>
        <name>substrate</name>
    </ligand>
</feature>
<keyword evidence="8 10" id="KW-0460">Magnesium</keyword>
<evidence type="ECO:0000256" key="5">
    <source>
        <dbReference type="ARBA" id="ARBA00022694"/>
    </source>
</evidence>
<keyword evidence="5 10" id="KW-0819">tRNA processing</keyword>
<keyword evidence="7 10" id="KW-0067">ATP-binding</keyword>
<evidence type="ECO:0000256" key="3">
    <source>
        <dbReference type="ARBA" id="ARBA00005842"/>
    </source>
</evidence>
<dbReference type="InterPro" id="IPR018022">
    <property type="entry name" value="IPT"/>
</dbReference>
<sequence>MSEANIPLLIILGPTASGKTQLAVQVAEQLDGAILSADSRQVYKDMNIGTGKDLHEYQVNGRTIPYYLINIREAGEQYHVHDFQHDFEHAYHEIASQGRCPVVCGGSGFYLYALLTGHGYTQVPVNAELRDQLETLANEELLTRFQNLHSAYRELADTSTRKRLIRSIEISEYLIENPALSSSFTNAAPPYPYAAFGLNPAVETRRARITARLEKRLQEGLIEEVQSLLASGLTADQLIYYGLEYKYITQYLTGTLTYAEMRVKLETEIHRFAKRQMTFFRKMEKDGISIQWLPGEADLQEQTEWITSRYKTFVETLR</sequence>
<feature type="binding site" evidence="10">
    <location>
        <begin position="13"/>
        <end position="20"/>
    </location>
    <ligand>
        <name>ATP</name>
        <dbReference type="ChEBI" id="CHEBI:30616"/>
    </ligand>
</feature>
<evidence type="ECO:0000256" key="13">
    <source>
        <dbReference type="RuleBase" id="RU003785"/>
    </source>
</evidence>
<dbReference type="Gene3D" id="1.10.287.890">
    <property type="entry name" value="Crystal structure of tRNA isopentenylpyrophosphate transferase (bh2366) domain"/>
    <property type="match status" value="1"/>
</dbReference>
<dbReference type="EC" id="2.5.1.75" evidence="10"/>
<keyword evidence="6 10" id="KW-0547">Nucleotide-binding</keyword>
<organism evidence="14 15">
    <name type="scientific">Dyadobacter sandarakinus</name>
    <dbReference type="NCBI Taxonomy" id="2747268"/>
    <lineage>
        <taxon>Bacteria</taxon>
        <taxon>Pseudomonadati</taxon>
        <taxon>Bacteroidota</taxon>
        <taxon>Cytophagia</taxon>
        <taxon>Cytophagales</taxon>
        <taxon>Spirosomataceae</taxon>
        <taxon>Dyadobacter</taxon>
    </lineage>
</organism>
<evidence type="ECO:0000313" key="15">
    <source>
        <dbReference type="Proteomes" id="UP000612680"/>
    </source>
</evidence>
<dbReference type="GO" id="GO:0052381">
    <property type="term" value="F:tRNA dimethylallyltransferase activity"/>
    <property type="evidence" value="ECO:0007669"/>
    <property type="project" value="UniProtKB-EC"/>
</dbReference>
<dbReference type="Gene3D" id="3.40.50.300">
    <property type="entry name" value="P-loop containing nucleotide triphosphate hydrolases"/>
    <property type="match status" value="2"/>
</dbReference>
<dbReference type="PANTHER" id="PTHR11088:SF60">
    <property type="entry name" value="TRNA DIMETHYLALLYLTRANSFERASE"/>
    <property type="match status" value="1"/>
</dbReference>
<evidence type="ECO:0000256" key="2">
    <source>
        <dbReference type="ARBA" id="ARBA00003213"/>
    </source>
</evidence>
<evidence type="ECO:0000256" key="10">
    <source>
        <dbReference type="HAMAP-Rule" id="MF_00185"/>
    </source>
</evidence>
<proteinExistence type="inferred from homology"/>
<evidence type="ECO:0000256" key="8">
    <source>
        <dbReference type="ARBA" id="ARBA00022842"/>
    </source>
</evidence>
<dbReference type="HAMAP" id="MF_00185">
    <property type="entry name" value="IPP_trans"/>
    <property type="match status" value="1"/>
</dbReference>
<keyword evidence="4 10" id="KW-0808">Transferase</keyword>
<comment type="catalytic activity">
    <reaction evidence="9 10 11">
        <text>adenosine(37) in tRNA + dimethylallyl diphosphate = N(6)-dimethylallyladenosine(37) in tRNA + diphosphate</text>
        <dbReference type="Rhea" id="RHEA:26482"/>
        <dbReference type="Rhea" id="RHEA-COMP:10162"/>
        <dbReference type="Rhea" id="RHEA-COMP:10375"/>
        <dbReference type="ChEBI" id="CHEBI:33019"/>
        <dbReference type="ChEBI" id="CHEBI:57623"/>
        <dbReference type="ChEBI" id="CHEBI:74411"/>
        <dbReference type="ChEBI" id="CHEBI:74415"/>
        <dbReference type="EC" id="2.5.1.75"/>
    </reaction>
</comment>
<comment type="similarity">
    <text evidence="3 10 13">Belongs to the IPP transferase family.</text>
</comment>
<evidence type="ECO:0000256" key="12">
    <source>
        <dbReference type="RuleBase" id="RU003784"/>
    </source>
</evidence>
<evidence type="ECO:0000256" key="11">
    <source>
        <dbReference type="RuleBase" id="RU003783"/>
    </source>
</evidence>
<gene>
    <name evidence="10 14" type="primary">miaA</name>
    <name evidence="14" type="ORF">HWI92_08175</name>
</gene>
<comment type="caution">
    <text evidence="10">Lacks conserved residue(s) required for the propagation of feature annotation.</text>
</comment>
<evidence type="ECO:0000256" key="7">
    <source>
        <dbReference type="ARBA" id="ARBA00022840"/>
    </source>
</evidence>
<dbReference type="Pfam" id="PF01715">
    <property type="entry name" value="IPPT"/>
    <property type="match status" value="1"/>
</dbReference>
<comment type="function">
    <text evidence="2 10 12">Catalyzes the transfer of a dimethylallyl group onto the adenine at position 37 in tRNAs that read codons beginning with uridine, leading to the formation of N6-(dimethylallyl)adenosine (i(6)A).</text>
</comment>
<name>A0ABX7IE66_9BACT</name>
<feature type="region of interest" description="Interaction with substrate tRNA" evidence="10">
    <location>
        <begin position="38"/>
        <end position="41"/>
    </location>
</feature>
<reference evidence="14 15" key="1">
    <citation type="submission" date="2020-06" db="EMBL/GenBank/DDBJ databases">
        <title>Dyadobacter sandarakinus sp. nov., isolated from the soil of the Arctic Yellow River Station.</title>
        <authorList>
            <person name="Zhang Y."/>
            <person name="Peng F."/>
        </authorList>
    </citation>
    <scope>NUCLEOTIDE SEQUENCE [LARGE SCALE GENOMIC DNA]</scope>
    <source>
        <strain evidence="14 15">Q3-56</strain>
    </source>
</reference>
<feature type="site" description="Interaction with substrate tRNA" evidence="10">
    <location>
        <position position="107"/>
    </location>
</feature>
<keyword evidence="15" id="KW-1185">Reference proteome</keyword>
<evidence type="ECO:0000256" key="1">
    <source>
        <dbReference type="ARBA" id="ARBA00001946"/>
    </source>
</evidence>